<reference evidence="3 4" key="1">
    <citation type="submission" date="2021-06" db="EMBL/GenBank/DDBJ databases">
        <authorList>
            <person name="Sun Q."/>
            <person name="Li D."/>
        </authorList>
    </citation>
    <scope>NUCLEOTIDE SEQUENCE [LARGE SCALE GENOMIC DNA]</scope>
    <source>
        <strain evidence="3 4">MSJd-7</strain>
    </source>
</reference>
<feature type="transmembrane region" description="Helical" evidence="1">
    <location>
        <begin position="623"/>
        <end position="646"/>
    </location>
</feature>
<evidence type="ECO:0000256" key="2">
    <source>
        <dbReference type="SAM" id="SignalP"/>
    </source>
</evidence>
<keyword evidence="1" id="KW-0472">Membrane</keyword>
<evidence type="ECO:0000256" key="1">
    <source>
        <dbReference type="SAM" id="Phobius"/>
    </source>
</evidence>
<feature type="transmembrane region" description="Helical" evidence="1">
    <location>
        <begin position="276"/>
        <end position="302"/>
    </location>
</feature>
<dbReference type="EMBL" id="JAHLQI010000001">
    <property type="protein sequence ID" value="MBU5489381.1"/>
    <property type="molecule type" value="Genomic_DNA"/>
</dbReference>
<evidence type="ECO:0000313" key="4">
    <source>
        <dbReference type="Proteomes" id="UP000783588"/>
    </source>
</evidence>
<sequence>MKKIFALSLGCLFCLVSWMTFTYFNTNGETFFSPSFCFNVQIQVSADEIGKPMTEIAKAAQSLNLEVMKYDYDKSKKTVSVYTSDLNKYTERLKSGTMPVKTGEYVSSKPSKNSEQVGQISVFSVENTINLYSLASRKPNVSMEQVQVVSSDQEDADAFVQKVNEIGNGTQYQATFIGGEANDTYGLHDAITQYGKLLVLLIIITTLLALYLLFQELKGETIKKILGYSNQKLVAEFLPRVYVPTSVVMMSSVAGMTAIALYCYNGLTLGFSFLKVYFALALVLTAFVYAIVFVFHIGLISSIRPVGIIKNKFPYKSVLGTAYAYKLILVLLLVPMIASAIGLYQQNIAYGNSAERLEMLKNYVELPLTSDRMETLNGQQELTAEYKKFFAIQNERGALLFNATGAIIEKSNDNYDTVLQQTDEDDFSTPDKKEYVSNNHISINYEYLKQNPIYDVDGNRVQFTNQNEAVVHVLIPEQFKSYEKTLKEQIVKDITSDYYIMDDLGKNGEQKHSDYPIQITWVKDNQNYFTYDPDVGMAHDCYIQDPISYVYNNVSISKNLMADLFSGGNYLKIPAKQSEQNLAYFEKDIKACGLEDSVTIVNNAYDRVSDKIYRVEQQLRQQIFFSIAYSIVFVVLIFISALTILQAEHRKLYIMSLLGYSAFRCNLPYYAKSAIFWAIVFVFLNLMRVIGTSTAGIGVCAGICIASLLMEMLVQTVLQARKGIQAPRG</sequence>
<feature type="transmembrane region" description="Helical" evidence="1">
    <location>
        <begin position="693"/>
        <end position="714"/>
    </location>
</feature>
<evidence type="ECO:0000313" key="3">
    <source>
        <dbReference type="EMBL" id="MBU5489381.1"/>
    </source>
</evidence>
<gene>
    <name evidence="3" type="ORF">KQI75_01845</name>
</gene>
<protein>
    <recommendedName>
        <fullName evidence="5">DUF1430 domain-containing protein</fullName>
    </recommendedName>
</protein>
<proteinExistence type="predicted"/>
<feature type="chain" id="PRO_5047016244" description="DUF1430 domain-containing protein" evidence="2">
    <location>
        <begin position="23"/>
        <end position="729"/>
    </location>
</feature>
<feature type="transmembrane region" description="Helical" evidence="1">
    <location>
        <begin position="667"/>
        <end position="687"/>
    </location>
</feature>
<keyword evidence="1" id="KW-0812">Transmembrane</keyword>
<organism evidence="3 4">
    <name type="scientific">Butyricicoccus intestinisimiae</name>
    <dbReference type="NCBI Taxonomy" id="2841509"/>
    <lineage>
        <taxon>Bacteria</taxon>
        <taxon>Bacillati</taxon>
        <taxon>Bacillota</taxon>
        <taxon>Clostridia</taxon>
        <taxon>Eubacteriales</taxon>
        <taxon>Butyricicoccaceae</taxon>
        <taxon>Butyricicoccus</taxon>
    </lineage>
</organism>
<feature type="signal peptide" evidence="2">
    <location>
        <begin position="1"/>
        <end position="22"/>
    </location>
</feature>
<name>A0ABS6ENW8_9FIRM</name>
<accession>A0ABS6ENW8</accession>
<keyword evidence="4" id="KW-1185">Reference proteome</keyword>
<evidence type="ECO:0008006" key="5">
    <source>
        <dbReference type="Google" id="ProtNLM"/>
    </source>
</evidence>
<keyword evidence="1" id="KW-1133">Transmembrane helix</keyword>
<feature type="transmembrane region" description="Helical" evidence="1">
    <location>
        <begin position="323"/>
        <end position="344"/>
    </location>
</feature>
<dbReference type="Proteomes" id="UP000783588">
    <property type="component" value="Unassembled WGS sequence"/>
</dbReference>
<feature type="transmembrane region" description="Helical" evidence="1">
    <location>
        <begin position="241"/>
        <end position="264"/>
    </location>
</feature>
<dbReference type="RefSeq" id="WP_216468980.1">
    <property type="nucleotide sequence ID" value="NZ_JAHLQI010000001.1"/>
</dbReference>
<feature type="transmembrane region" description="Helical" evidence="1">
    <location>
        <begin position="194"/>
        <end position="214"/>
    </location>
</feature>
<keyword evidence="2" id="KW-0732">Signal</keyword>
<comment type="caution">
    <text evidence="3">The sequence shown here is derived from an EMBL/GenBank/DDBJ whole genome shotgun (WGS) entry which is preliminary data.</text>
</comment>